<dbReference type="InterPro" id="IPR048301">
    <property type="entry name" value="NucS_C"/>
</dbReference>
<dbReference type="InterPro" id="IPR011856">
    <property type="entry name" value="tRNA_endonuc-like_dom_sf"/>
</dbReference>
<dbReference type="CDD" id="cd22341">
    <property type="entry name" value="NucS-like"/>
    <property type="match status" value="1"/>
</dbReference>
<dbReference type="AlphaFoldDB" id="A0A4U6RYW8"/>
<dbReference type="RefSeq" id="WP_137479228.1">
    <property type="nucleotide sequence ID" value="NZ_SZZP01000009.1"/>
</dbReference>
<dbReference type="Proteomes" id="UP000305095">
    <property type="component" value="Unassembled WGS sequence"/>
</dbReference>
<comment type="caution">
    <text evidence="4">The sequence shown here is derived from an EMBL/GenBank/DDBJ whole genome shotgun (WGS) entry which is preliminary data.</text>
</comment>
<feature type="domain" description="DUF7669" evidence="3">
    <location>
        <begin position="9"/>
        <end position="88"/>
    </location>
</feature>
<feature type="domain" description="Endonuclease NucS C-terminal" evidence="2">
    <location>
        <begin position="133"/>
        <end position="231"/>
    </location>
</feature>
<keyword evidence="1" id="KW-0238">DNA-binding</keyword>
<dbReference type="PANTHER" id="PTHR38814:SF1">
    <property type="entry name" value="ENDONUCLEASE NUCS"/>
    <property type="match status" value="1"/>
</dbReference>
<evidence type="ECO:0000313" key="5">
    <source>
        <dbReference type="Proteomes" id="UP000305095"/>
    </source>
</evidence>
<protein>
    <submittedName>
        <fullName evidence="4">DUF91 domain-containing protein</fullName>
    </submittedName>
</protein>
<organism evidence="4 5">
    <name type="scientific">Bradyrhizobium elkanii</name>
    <dbReference type="NCBI Taxonomy" id="29448"/>
    <lineage>
        <taxon>Bacteria</taxon>
        <taxon>Pseudomonadati</taxon>
        <taxon>Pseudomonadota</taxon>
        <taxon>Alphaproteobacteria</taxon>
        <taxon>Hyphomicrobiales</taxon>
        <taxon>Nitrobacteraceae</taxon>
        <taxon>Bradyrhizobium</taxon>
    </lineage>
</organism>
<dbReference type="Gene3D" id="3.40.1350.10">
    <property type="match status" value="1"/>
</dbReference>
<dbReference type="Pfam" id="PF24706">
    <property type="entry name" value="DUF7669"/>
    <property type="match status" value="1"/>
</dbReference>
<proteinExistence type="predicted"/>
<dbReference type="Pfam" id="PF01939">
    <property type="entry name" value="NucS_C"/>
    <property type="match status" value="1"/>
</dbReference>
<gene>
    <name evidence="4" type="ORF">FDV58_16985</name>
</gene>
<evidence type="ECO:0000313" key="4">
    <source>
        <dbReference type="EMBL" id="TKV80447.1"/>
    </source>
</evidence>
<dbReference type="GO" id="GO:0003677">
    <property type="term" value="F:DNA binding"/>
    <property type="evidence" value="ECO:0007669"/>
    <property type="project" value="UniProtKB-KW"/>
</dbReference>
<dbReference type="InterPro" id="IPR056086">
    <property type="entry name" value="DUF7669"/>
</dbReference>
<evidence type="ECO:0000259" key="3">
    <source>
        <dbReference type="Pfam" id="PF24706"/>
    </source>
</evidence>
<dbReference type="PANTHER" id="PTHR38814">
    <property type="entry name" value="ENDONUCLEASE NUCS"/>
    <property type="match status" value="1"/>
</dbReference>
<dbReference type="InterPro" id="IPR002793">
    <property type="entry name" value="Endonuclease_NucS"/>
</dbReference>
<evidence type="ECO:0000256" key="1">
    <source>
        <dbReference type="ARBA" id="ARBA00023125"/>
    </source>
</evidence>
<name>A0A4U6RYW8_BRAEL</name>
<evidence type="ECO:0000259" key="2">
    <source>
        <dbReference type="Pfam" id="PF01939"/>
    </source>
</evidence>
<dbReference type="GO" id="GO:0004519">
    <property type="term" value="F:endonuclease activity"/>
    <property type="evidence" value="ECO:0007669"/>
    <property type="project" value="InterPro"/>
</dbReference>
<dbReference type="EMBL" id="SZZP01000009">
    <property type="protein sequence ID" value="TKV80447.1"/>
    <property type="molecule type" value="Genomic_DNA"/>
</dbReference>
<sequence>MPPIYKDQPTKLLMADWAKANLKPNQIFSKSDAVRWFAEHYPKIKRTTVVMHVDGMSVNNRVRKHHVNVKPGSGHDLFFKLGPDQYRLWNPDADGLPVYKADIEGAKVAPQLHQTDDEVDDERATAANGFAFERDLQNYLVKNIGRIEPGLRLYEEEGITGVEFPAGGRRIDILAIDAQGSYVVLELKVSRGFDKVIGQLLRYMAWIEQNMDNSNAVRGIIVAKEITDDLKLAASRIPNVRLIEYELDFRLRALT</sequence>
<reference evidence="4 5" key="1">
    <citation type="submission" date="2019-05" db="EMBL/GenBank/DDBJ databases">
        <title>Draft Genome of Bradyrhizobium elkanii strain SEMIA 938, Used in Commercial Inoculants for Lupinus spp. in Brazil.</title>
        <authorList>
            <person name="Hungria M."/>
            <person name="Delamuta J.R.M."/>
            <person name="Ribeiro R.A."/>
            <person name="Nogueira M.A."/>
        </authorList>
    </citation>
    <scope>NUCLEOTIDE SEQUENCE [LARGE SCALE GENOMIC DNA]</scope>
    <source>
        <strain evidence="4 5">Semia 938</strain>
    </source>
</reference>
<accession>A0A4U6RYW8</accession>